<evidence type="ECO:0000313" key="3">
    <source>
        <dbReference type="Proteomes" id="UP000887159"/>
    </source>
</evidence>
<dbReference type="AlphaFoldDB" id="A0A8X6UZ89"/>
<dbReference type="Gene3D" id="3.60.10.10">
    <property type="entry name" value="Endonuclease/exonuclease/phosphatase"/>
    <property type="match status" value="1"/>
</dbReference>
<keyword evidence="3" id="KW-1185">Reference proteome</keyword>
<comment type="caution">
    <text evidence="2">The sequence shown here is derived from an EMBL/GenBank/DDBJ whole genome shotgun (WGS) entry which is preliminary data.</text>
</comment>
<reference evidence="2" key="1">
    <citation type="submission" date="2020-08" db="EMBL/GenBank/DDBJ databases">
        <title>Multicomponent nature underlies the extraordinary mechanical properties of spider dragline silk.</title>
        <authorList>
            <person name="Kono N."/>
            <person name="Nakamura H."/>
            <person name="Mori M."/>
            <person name="Yoshida Y."/>
            <person name="Ohtoshi R."/>
            <person name="Malay A.D."/>
            <person name="Moran D.A.P."/>
            <person name="Tomita M."/>
            <person name="Numata K."/>
            <person name="Arakawa K."/>
        </authorList>
    </citation>
    <scope>NUCLEOTIDE SEQUENCE</scope>
</reference>
<accession>A0A8X6UZ89</accession>
<dbReference type="InterPro" id="IPR043502">
    <property type="entry name" value="DNA/RNA_pol_sf"/>
</dbReference>
<dbReference type="Pfam" id="PF14529">
    <property type="entry name" value="Exo_endo_phos_2"/>
    <property type="match status" value="1"/>
</dbReference>
<dbReference type="Pfam" id="PF00078">
    <property type="entry name" value="RVT_1"/>
    <property type="match status" value="1"/>
</dbReference>
<dbReference type="PANTHER" id="PTHR19446">
    <property type="entry name" value="REVERSE TRANSCRIPTASES"/>
    <property type="match status" value="1"/>
</dbReference>
<sequence length="534" mass="61398">MDATAIEIKINNFPPLRVVSVYARFCAEINRKFPEKDFLKILNSGNNLIIAGDLNAAHKTWNNTRSNNFDFRLKRIIQNYPNARIVVPYTPTHINSRSRPGVRDSIIDLAVFRNIPFNYNIRVIDDLCSDHLPVILTLYTNSDTLKIPAQLSSNWENFRFLLKNKPLPIPASPSNEHLDVAIGRLGENISEALVAASKPKFKTAPIKLPPDIRSKIRHRNRVRRFWQRSRDPALKNELRTISNEIASDIRHLSRARWEKTIEELSPETDTLWRRTSFLKKPFHHIPPLKGALGSIAVAPIEKSEVIADSLQKQFEPNTDVENPRFSAHIQRKVQRFLDSPTCMDLEKTSPSEIQGFLKNLKPNKSPGIDLITNRILKNLPTNFIIFIALLFNMLLENCYFPKSWRMAVVIPILKPNSDDSNPQNYRPISLLSSLSKSYEFVILNRLNQHCLARNIIIPEQHDFVTKCSTVTQLLRVTELVHTGFQNHQAMGMLFVDIAKVFDKIWHDGLISKMMRLGFSDQILKIIHSYLNSRV</sequence>
<feature type="domain" description="Reverse transcriptase" evidence="1">
    <location>
        <begin position="393"/>
        <end position="534"/>
    </location>
</feature>
<keyword evidence="2" id="KW-0548">Nucleotidyltransferase</keyword>
<dbReference type="Proteomes" id="UP000887159">
    <property type="component" value="Unassembled WGS sequence"/>
</dbReference>
<gene>
    <name evidence="2" type="primary">X-element ORF2</name>
    <name evidence="2" type="ORF">TNCV_151341</name>
</gene>
<evidence type="ECO:0000313" key="2">
    <source>
        <dbReference type="EMBL" id="GFX93328.1"/>
    </source>
</evidence>
<organism evidence="2 3">
    <name type="scientific">Trichonephila clavipes</name>
    <name type="common">Golden silk orbweaver</name>
    <name type="synonym">Nephila clavipes</name>
    <dbReference type="NCBI Taxonomy" id="2585209"/>
    <lineage>
        <taxon>Eukaryota</taxon>
        <taxon>Metazoa</taxon>
        <taxon>Ecdysozoa</taxon>
        <taxon>Arthropoda</taxon>
        <taxon>Chelicerata</taxon>
        <taxon>Arachnida</taxon>
        <taxon>Araneae</taxon>
        <taxon>Araneomorphae</taxon>
        <taxon>Entelegynae</taxon>
        <taxon>Araneoidea</taxon>
        <taxon>Nephilidae</taxon>
        <taxon>Trichonephila</taxon>
    </lineage>
</organism>
<protein>
    <submittedName>
        <fullName evidence="2">Probable RNA-directed DNA polymerase from transposon X-element</fullName>
    </submittedName>
</protein>
<evidence type="ECO:0000259" key="1">
    <source>
        <dbReference type="PROSITE" id="PS50878"/>
    </source>
</evidence>
<dbReference type="SUPFAM" id="SSF56219">
    <property type="entry name" value="DNase I-like"/>
    <property type="match status" value="1"/>
</dbReference>
<dbReference type="GO" id="GO:0003964">
    <property type="term" value="F:RNA-directed DNA polymerase activity"/>
    <property type="evidence" value="ECO:0007669"/>
    <property type="project" value="UniProtKB-KW"/>
</dbReference>
<dbReference type="InterPro" id="IPR005135">
    <property type="entry name" value="Endo/exonuclease/phosphatase"/>
</dbReference>
<dbReference type="EMBL" id="BMAU01021173">
    <property type="protein sequence ID" value="GFX93328.1"/>
    <property type="molecule type" value="Genomic_DNA"/>
</dbReference>
<dbReference type="InterPro" id="IPR000477">
    <property type="entry name" value="RT_dom"/>
</dbReference>
<dbReference type="SUPFAM" id="SSF56672">
    <property type="entry name" value="DNA/RNA polymerases"/>
    <property type="match status" value="1"/>
</dbReference>
<dbReference type="PROSITE" id="PS50878">
    <property type="entry name" value="RT_POL"/>
    <property type="match status" value="1"/>
</dbReference>
<keyword evidence="2" id="KW-0695">RNA-directed DNA polymerase</keyword>
<keyword evidence="2" id="KW-0808">Transferase</keyword>
<dbReference type="InterPro" id="IPR036691">
    <property type="entry name" value="Endo/exonu/phosph_ase_sf"/>
</dbReference>
<proteinExistence type="predicted"/>
<name>A0A8X6UZ89_TRICX</name>